<evidence type="ECO:0000313" key="7">
    <source>
        <dbReference type="EMBL" id="SPO07118.1"/>
    </source>
</evidence>
<dbReference type="InterPro" id="IPR007219">
    <property type="entry name" value="XnlR_reg_dom"/>
</dbReference>
<dbReference type="PANTHER" id="PTHR47840">
    <property type="entry name" value="ZN(II)2CYS6 TRANSCRIPTION FACTOR (EUROFUNG)-RELATED"/>
    <property type="match status" value="1"/>
</dbReference>
<evidence type="ECO:0000256" key="3">
    <source>
        <dbReference type="ARBA" id="ARBA00023163"/>
    </source>
</evidence>
<dbReference type="SMART" id="SM00906">
    <property type="entry name" value="Fungal_trans"/>
    <property type="match status" value="1"/>
</dbReference>
<evidence type="ECO:0000256" key="4">
    <source>
        <dbReference type="ARBA" id="ARBA00023242"/>
    </source>
</evidence>
<dbReference type="InterPro" id="IPR001138">
    <property type="entry name" value="Zn2Cys6_DnaBD"/>
</dbReference>
<gene>
    <name evidence="7" type="ORF">DNG_09812</name>
</gene>
<dbReference type="SMART" id="SM00066">
    <property type="entry name" value="GAL4"/>
    <property type="match status" value="1"/>
</dbReference>
<comment type="caution">
    <text evidence="7">The sequence shown here is derived from an EMBL/GenBank/DDBJ whole genome shotgun (WGS) entry which is preliminary data.</text>
</comment>
<evidence type="ECO:0000259" key="6">
    <source>
        <dbReference type="PROSITE" id="PS50048"/>
    </source>
</evidence>
<evidence type="ECO:0000256" key="1">
    <source>
        <dbReference type="ARBA" id="ARBA00022723"/>
    </source>
</evidence>
<reference evidence="7" key="1">
    <citation type="submission" date="2018-03" db="EMBL/GenBank/DDBJ databases">
        <authorList>
            <person name="Guldener U."/>
        </authorList>
    </citation>
    <scope>NUCLEOTIDE SEQUENCE</scope>
</reference>
<dbReference type="Proteomes" id="UP001187682">
    <property type="component" value="Unassembled WGS sequence"/>
</dbReference>
<dbReference type="CDD" id="cd12148">
    <property type="entry name" value="fungal_TF_MHR"/>
    <property type="match status" value="1"/>
</dbReference>
<dbReference type="PANTHER" id="PTHR47840:SF1">
    <property type="entry name" value="ZN(II)2CYS6 TRANSCRIPTION FACTOR (EUROFUNG)"/>
    <property type="match status" value="1"/>
</dbReference>
<keyword evidence="3" id="KW-0804">Transcription</keyword>
<dbReference type="GO" id="GO:0006351">
    <property type="term" value="P:DNA-templated transcription"/>
    <property type="evidence" value="ECO:0007669"/>
    <property type="project" value="InterPro"/>
</dbReference>
<dbReference type="GO" id="GO:0003677">
    <property type="term" value="F:DNA binding"/>
    <property type="evidence" value="ECO:0007669"/>
    <property type="project" value="InterPro"/>
</dbReference>
<accession>A0AAE8N879</accession>
<proteinExistence type="predicted"/>
<dbReference type="GO" id="GO:0008270">
    <property type="term" value="F:zinc ion binding"/>
    <property type="evidence" value="ECO:0007669"/>
    <property type="project" value="InterPro"/>
</dbReference>
<dbReference type="PROSITE" id="PS50048">
    <property type="entry name" value="ZN2_CY6_FUNGAL_2"/>
    <property type="match status" value="1"/>
</dbReference>
<evidence type="ECO:0000313" key="8">
    <source>
        <dbReference type="Proteomes" id="UP001187682"/>
    </source>
</evidence>
<sequence>MQRPGPPPGAKPVDAAGVKKRKVRKGTHSCWECRRRKTRCHFDSQNDTVCAGCKTRGTACNSQEYDDERVQVPHDRRIAQRLSRLENLMERLVDQVQPKGGGVASASAPDALVSLRAAVRVGGHHPRRRVCNGADTGALSCPGTNGPAGTTPRLSSKASAVNKSLLEIYPSRHDVELILGDITGNKIAMGVMYTHDEVLKGHYETREDMMRRPTTSTPPAILGKRLLYFALCLHHIPPSFDLHQFETRRTPAELVVEYMATVSNLVCLDDELVGSPEGLEVMVLHLMCQISVGNLRKAWISARRALSLGELMGPGRQGRFAALQHTDPESDPTKRPSPVVVWFHINYFERYLSLLLGLPTAARDESLAVLRTVPNLTSAEKLEISHGLLTGRIIGRNTSGTENEYVVTMGIDSDLKAAADEMPAGWWTPVDGDSTEVKLPEGHASTCRVVGDIETIIVQSRHYSLVIMLHLPYILRSAVEPQWAHSKTMCLSASREVLWRYTRFRRRYGYILSCRHMDFFALVASMTLILGYLGRASGGVAGEMETRLEDRQLVDSARSMMAAQAKAMGDKVTGDAAEVVAQLMPVIDRGVGSCTEARDAIKKGLRLQIPYLGTVNITDPIPEKVMPATDMGEAEWAATGYERGNGDEFPAASFEGGDMDPQLFLSVDTGFMDAGVPLQGGQMGGVGEQGVGVGGHLPEADLNGNLASLDIGDTSMLGSLEAQTMMQPGLMADSEDWSFQGIDTTYWSLLNGGYM</sequence>
<feature type="region of interest" description="Disordered" evidence="5">
    <location>
        <begin position="1"/>
        <end position="21"/>
    </location>
</feature>
<dbReference type="SUPFAM" id="SSF57701">
    <property type="entry name" value="Zn2/Cys6 DNA-binding domain"/>
    <property type="match status" value="1"/>
</dbReference>
<keyword evidence="2" id="KW-0805">Transcription regulation</keyword>
<keyword evidence="8" id="KW-1185">Reference proteome</keyword>
<organism evidence="7 8">
    <name type="scientific">Cephalotrichum gorgonifer</name>
    <dbReference type="NCBI Taxonomy" id="2041049"/>
    <lineage>
        <taxon>Eukaryota</taxon>
        <taxon>Fungi</taxon>
        <taxon>Dikarya</taxon>
        <taxon>Ascomycota</taxon>
        <taxon>Pezizomycotina</taxon>
        <taxon>Sordariomycetes</taxon>
        <taxon>Hypocreomycetidae</taxon>
        <taxon>Microascales</taxon>
        <taxon>Microascaceae</taxon>
        <taxon>Cephalotrichum</taxon>
    </lineage>
</organism>
<evidence type="ECO:0000256" key="2">
    <source>
        <dbReference type="ARBA" id="ARBA00023015"/>
    </source>
</evidence>
<keyword evidence="4" id="KW-0539">Nucleus</keyword>
<dbReference type="InterPro" id="IPR036864">
    <property type="entry name" value="Zn2-C6_fun-type_DNA-bd_sf"/>
</dbReference>
<feature type="compositionally biased region" description="Pro residues" evidence="5">
    <location>
        <begin position="1"/>
        <end position="10"/>
    </location>
</feature>
<feature type="domain" description="Zn(2)-C6 fungal-type" evidence="6">
    <location>
        <begin position="29"/>
        <end position="60"/>
    </location>
</feature>
<dbReference type="CDD" id="cd00067">
    <property type="entry name" value="GAL4"/>
    <property type="match status" value="1"/>
</dbReference>
<dbReference type="AlphaFoldDB" id="A0AAE8N879"/>
<protein>
    <recommendedName>
        <fullName evidence="6">Zn(2)-C6 fungal-type domain-containing protein</fullName>
    </recommendedName>
</protein>
<dbReference type="PROSITE" id="PS00463">
    <property type="entry name" value="ZN2_CY6_FUNGAL_1"/>
    <property type="match status" value="1"/>
</dbReference>
<dbReference type="Gene3D" id="4.10.240.10">
    <property type="entry name" value="Zn(2)-C6 fungal-type DNA-binding domain"/>
    <property type="match status" value="1"/>
</dbReference>
<dbReference type="EMBL" id="ONZQ02000018">
    <property type="protein sequence ID" value="SPO07118.1"/>
    <property type="molecule type" value="Genomic_DNA"/>
</dbReference>
<dbReference type="Pfam" id="PF00172">
    <property type="entry name" value="Zn_clus"/>
    <property type="match status" value="1"/>
</dbReference>
<dbReference type="GO" id="GO:0000981">
    <property type="term" value="F:DNA-binding transcription factor activity, RNA polymerase II-specific"/>
    <property type="evidence" value="ECO:0007669"/>
    <property type="project" value="InterPro"/>
</dbReference>
<name>A0AAE8N879_9PEZI</name>
<evidence type="ECO:0000256" key="5">
    <source>
        <dbReference type="SAM" id="MobiDB-lite"/>
    </source>
</evidence>
<keyword evidence="1" id="KW-0479">Metal-binding</keyword>